<dbReference type="PROSITE" id="PS50048">
    <property type="entry name" value="ZN2_CY6_FUNGAL_2"/>
    <property type="match status" value="1"/>
</dbReference>
<dbReference type="InterPro" id="IPR007219">
    <property type="entry name" value="XnlR_reg_dom"/>
</dbReference>
<comment type="caution">
    <text evidence="5">The sequence shown here is derived from an EMBL/GenBank/DDBJ whole genome shotgun (WGS) entry which is preliminary data.</text>
</comment>
<dbReference type="CDD" id="cd00067">
    <property type="entry name" value="GAL4"/>
    <property type="match status" value="1"/>
</dbReference>
<dbReference type="PANTHER" id="PTHR46910">
    <property type="entry name" value="TRANSCRIPTION FACTOR PDR1"/>
    <property type="match status" value="1"/>
</dbReference>
<feature type="compositionally biased region" description="Low complexity" evidence="3">
    <location>
        <begin position="839"/>
        <end position="856"/>
    </location>
</feature>
<dbReference type="FunCoup" id="A0A066W425">
    <property type="interactions" value="157"/>
</dbReference>
<dbReference type="AlphaFoldDB" id="A0A066W425"/>
<dbReference type="InterPro" id="IPR001138">
    <property type="entry name" value="Zn2Cys6_DnaBD"/>
</dbReference>
<evidence type="ECO:0000256" key="3">
    <source>
        <dbReference type="SAM" id="MobiDB-lite"/>
    </source>
</evidence>
<dbReference type="RefSeq" id="XP_013244127.1">
    <property type="nucleotide sequence ID" value="XM_013388673.1"/>
</dbReference>
<keyword evidence="1" id="KW-0479">Metal-binding</keyword>
<dbReference type="SMART" id="SM00066">
    <property type="entry name" value="GAL4"/>
    <property type="match status" value="1"/>
</dbReference>
<name>A0A066W425_TILAU</name>
<evidence type="ECO:0000256" key="2">
    <source>
        <dbReference type="ARBA" id="ARBA00023242"/>
    </source>
</evidence>
<feature type="region of interest" description="Disordered" evidence="3">
    <location>
        <begin position="1"/>
        <end position="100"/>
    </location>
</feature>
<feature type="domain" description="Zn(2)-C6 fungal-type" evidence="4">
    <location>
        <begin position="103"/>
        <end position="132"/>
    </location>
</feature>
<feature type="compositionally biased region" description="Polar residues" evidence="3">
    <location>
        <begin position="84"/>
        <end position="94"/>
    </location>
</feature>
<dbReference type="GO" id="GO:0006351">
    <property type="term" value="P:DNA-templated transcription"/>
    <property type="evidence" value="ECO:0007669"/>
    <property type="project" value="InterPro"/>
</dbReference>
<dbReference type="InterPro" id="IPR036864">
    <property type="entry name" value="Zn2-C6_fun-type_DNA-bd_sf"/>
</dbReference>
<dbReference type="PROSITE" id="PS00463">
    <property type="entry name" value="ZN2_CY6_FUNGAL_1"/>
    <property type="match status" value="1"/>
</dbReference>
<dbReference type="Gene3D" id="4.10.240.10">
    <property type="entry name" value="Zn(2)-C6 fungal-type DNA-binding domain"/>
    <property type="match status" value="1"/>
</dbReference>
<dbReference type="GO" id="GO:0003677">
    <property type="term" value="F:DNA binding"/>
    <property type="evidence" value="ECO:0007669"/>
    <property type="project" value="InterPro"/>
</dbReference>
<sequence length="971" mass="104734">MDNEGTPAPPWIDEEAESGAEDGVSLSSNGSRDEDGGPPPNHRPGPGGDPVPLDNTSGKAGTKKRKNPSSGNDGLTDTPPPGPSNANGADNQSQSKRKRVYRACEVCRRKKVRCNGEKPCQHCVTYNEKCHYFEAKDRSAYSKRYVESLETRLGRLEQALNQAIAGGLQSAAHLMTGVATAPHDIGSSSTSPSAVITAPEKTCFSGKPSPHSSYPNDPKSLSRETIDAATELVTEEAHDRLKELAELSIAAQRQTKGLGGPNAGQEPDATGRPQGGTVDGATAAKGGHVAVDIEAGDEARSSISGHQQSGRLQYDENRNLRYIGPSATVTLVLDAHSALDGRRESQVTGEVGAAQANLGWITSSLGVNLSRVLPSVESVTFPERDLSDLLVRTFFDCIHPLFPVLDERDFNSRYSEMFNQAQASESAQKANPLFVATLFAIYACASRVVQDPRVCPSGAEAHLWGYDRKPASAAARGKPGASSRKEARVNFALAGVQFFARSQLLALHRSMETRIEQVQTNALLAYFMASSNCAARAWLIIGQALRMACDLGLHRNLTHLGLSYLELEVRKRVWWNIYILDRILSVSLGRPLGIEDASIDQEMPSLEFQPPFPLVEGFCAIIRLVRLSSDIAKNSFQRQHAKSKRDKAAVELHDRQAKQFVDDLDTWFNCVPAHLKTGAHEVGSAPAQQSCIAFILYRSATMLLQRLFLQGGLVSASRNSVDRTKEEEEALSQCYKTAHTLIKAAPRIAASLPASPFLLEYAQQVLVAGGYLALNAWRWRGTGAAETHLQEANQACLALHGLEPIFPSARALRRVLESVIAKLRSKLGPVRPEHQMARGSFGAQGSAASAVSAGPSERQDGRDRSRSFGASATQSPIHGAAPFNTESWMVMLNASVDYFNDLSPATSFDPAQGVPFPGSQANDVPKPSGGLDFEGLEWLETMFGGDASDTLRNAAGMSTSTQDMSAPLWES</sequence>
<dbReference type="Pfam" id="PF04082">
    <property type="entry name" value="Fungal_trans"/>
    <property type="match status" value="1"/>
</dbReference>
<dbReference type="Proteomes" id="UP000027361">
    <property type="component" value="Unassembled WGS sequence"/>
</dbReference>
<feature type="region of interest" description="Disordered" evidence="3">
    <location>
        <begin position="255"/>
        <end position="282"/>
    </location>
</feature>
<accession>A0A066W425</accession>
<organism evidence="5 6">
    <name type="scientific">Tilletiaria anomala (strain ATCC 24038 / CBS 436.72 / UBC 951)</name>
    <dbReference type="NCBI Taxonomy" id="1037660"/>
    <lineage>
        <taxon>Eukaryota</taxon>
        <taxon>Fungi</taxon>
        <taxon>Dikarya</taxon>
        <taxon>Basidiomycota</taxon>
        <taxon>Ustilaginomycotina</taxon>
        <taxon>Exobasidiomycetes</taxon>
        <taxon>Georgefischeriales</taxon>
        <taxon>Tilletiariaceae</taxon>
        <taxon>Tilletiaria</taxon>
    </lineage>
</organism>
<dbReference type="PANTHER" id="PTHR46910:SF1">
    <property type="entry name" value="MISCELLANEOUS ZN(II)2CYS6 TRANSCRIPTION FACTOR (EUROFUNG)-RELATED"/>
    <property type="match status" value="1"/>
</dbReference>
<dbReference type="InterPro" id="IPR050987">
    <property type="entry name" value="AtrR-like"/>
</dbReference>
<evidence type="ECO:0000256" key="1">
    <source>
        <dbReference type="ARBA" id="ARBA00022723"/>
    </source>
</evidence>
<keyword evidence="2" id="KW-0539">Nucleus</keyword>
<feature type="compositionally biased region" description="Basic and acidic residues" evidence="3">
    <location>
        <begin position="857"/>
        <end position="866"/>
    </location>
</feature>
<dbReference type="EMBL" id="JMSN01000025">
    <property type="protein sequence ID" value="KDN48471.1"/>
    <property type="molecule type" value="Genomic_DNA"/>
</dbReference>
<reference evidence="5 6" key="1">
    <citation type="submission" date="2014-05" db="EMBL/GenBank/DDBJ databases">
        <title>Draft genome sequence of a rare smut relative, Tilletiaria anomala UBC 951.</title>
        <authorList>
            <consortium name="DOE Joint Genome Institute"/>
            <person name="Toome M."/>
            <person name="Kuo A."/>
            <person name="Henrissat B."/>
            <person name="Lipzen A."/>
            <person name="Tritt A."/>
            <person name="Yoshinaga Y."/>
            <person name="Zane M."/>
            <person name="Barry K."/>
            <person name="Grigoriev I.V."/>
            <person name="Spatafora J.W."/>
            <person name="Aimea M.C."/>
        </authorList>
    </citation>
    <scope>NUCLEOTIDE SEQUENCE [LARGE SCALE GENOMIC DNA]</scope>
    <source>
        <strain evidence="5 6">UBC 951</strain>
    </source>
</reference>
<protein>
    <recommendedName>
        <fullName evidence="4">Zn(2)-C6 fungal-type domain-containing protein</fullName>
    </recommendedName>
</protein>
<feature type="compositionally biased region" description="Pro residues" evidence="3">
    <location>
        <begin position="37"/>
        <end position="49"/>
    </location>
</feature>
<dbReference type="SMART" id="SM00906">
    <property type="entry name" value="Fungal_trans"/>
    <property type="match status" value="1"/>
</dbReference>
<dbReference type="OMA" id="HVQCFIL"/>
<dbReference type="GeneID" id="25267893"/>
<dbReference type="OrthoDB" id="39175at2759"/>
<dbReference type="STRING" id="1037660.A0A066W425"/>
<dbReference type="GO" id="GO:0000981">
    <property type="term" value="F:DNA-binding transcription factor activity, RNA polymerase II-specific"/>
    <property type="evidence" value="ECO:0007669"/>
    <property type="project" value="InterPro"/>
</dbReference>
<evidence type="ECO:0000313" key="6">
    <source>
        <dbReference type="Proteomes" id="UP000027361"/>
    </source>
</evidence>
<dbReference type="CDD" id="cd12148">
    <property type="entry name" value="fungal_TF_MHR"/>
    <property type="match status" value="1"/>
</dbReference>
<dbReference type="GO" id="GO:0008270">
    <property type="term" value="F:zinc ion binding"/>
    <property type="evidence" value="ECO:0007669"/>
    <property type="project" value="InterPro"/>
</dbReference>
<dbReference type="HOGENOM" id="CLU_302063_0_0_1"/>
<evidence type="ECO:0000259" key="4">
    <source>
        <dbReference type="PROSITE" id="PS50048"/>
    </source>
</evidence>
<dbReference type="SUPFAM" id="SSF57701">
    <property type="entry name" value="Zn2/Cys6 DNA-binding domain"/>
    <property type="match status" value="1"/>
</dbReference>
<dbReference type="InParanoid" id="A0A066W425"/>
<dbReference type="Pfam" id="PF00172">
    <property type="entry name" value="Zn_clus"/>
    <property type="match status" value="1"/>
</dbReference>
<proteinExistence type="predicted"/>
<evidence type="ECO:0000313" key="5">
    <source>
        <dbReference type="EMBL" id="KDN48471.1"/>
    </source>
</evidence>
<gene>
    <name evidence="5" type="ORF">K437DRAFT_86488</name>
</gene>
<keyword evidence="6" id="KW-1185">Reference proteome</keyword>
<feature type="region of interest" description="Disordered" evidence="3">
    <location>
        <begin position="839"/>
        <end position="879"/>
    </location>
</feature>